<evidence type="ECO:0008006" key="4">
    <source>
        <dbReference type="Google" id="ProtNLM"/>
    </source>
</evidence>
<reference evidence="2 3" key="1">
    <citation type="journal article" date="2010" name="Nat. Biotechnol.">
        <title>Genome sequence of the model mushroom Schizophyllum commune.</title>
        <authorList>
            <person name="Ohm R.A."/>
            <person name="de Jong J.F."/>
            <person name="Lugones L.G."/>
            <person name="Aerts A."/>
            <person name="Kothe E."/>
            <person name="Stajich J.E."/>
            <person name="de Vries R.P."/>
            <person name="Record E."/>
            <person name="Levasseur A."/>
            <person name="Baker S.E."/>
            <person name="Bartholomew K.A."/>
            <person name="Coutinho P.M."/>
            <person name="Erdmann S."/>
            <person name="Fowler T.J."/>
            <person name="Gathman A.C."/>
            <person name="Lombard V."/>
            <person name="Henrissat B."/>
            <person name="Knabe N."/>
            <person name="Kuees U."/>
            <person name="Lilly W.W."/>
            <person name="Lindquist E."/>
            <person name="Lucas S."/>
            <person name="Magnuson J.K."/>
            <person name="Piumi F."/>
            <person name="Raudaskoski M."/>
            <person name="Salamov A."/>
            <person name="Schmutz J."/>
            <person name="Schwarze F.W.M.R."/>
            <person name="vanKuyk P.A."/>
            <person name="Horton J.S."/>
            <person name="Grigoriev I.V."/>
            <person name="Woesten H.A.B."/>
        </authorList>
    </citation>
    <scope>NUCLEOTIDE SEQUENCE [LARGE SCALE GENOMIC DNA]</scope>
    <source>
        <strain evidence="3">H4-8 / FGSC 9210</strain>
    </source>
</reference>
<dbReference type="VEuPathDB" id="FungiDB:SCHCODRAFT_02686761"/>
<organism evidence="3">
    <name type="scientific">Schizophyllum commune (strain H4-8 / FGSC 9210)</name>
    <name type="common">Split gill fungus</name>
    <dbReference type="NCBI Taxonomy" id="578458"/>
    <lineage>
        <taxon>Eukaryota</taxon>
        <taxon>Fungi</taxon>
        <taxon>Dikarya</taxon>
        <taxon>Basidiomycota</taxon>
        <taxon>Agaricomycotina</taxon>
        <taxon>Agaricomycetes</taxon>
        <taxon>Agaricomycetidae</taxon>
        <taxon>Agaricales</taxon>
        <taxon>Schizophyllaceae</taxon>
        <taxon>Schizophyllum</taxon>
    </lineage>
</organism>
<evidence type="ECO:0000313" key="3">
    <source>
        <dbReference type="Proteomes" id="UP000007431"/>
    </source>
</evidence>
<sequence length="654" mass="70994">MTTAADATADPKAGSLSVKDRIAAFGTIFESESPFLSIVCSIKKSGYLLYYGGERSPSCIDLANASEAGLQALADACRPVTTVTGRKHVKDERYRLPREMDPCDIGTQLDLEDLRLSEHLTADLLSNGSEVKPRFICRLDKLNVYGKGSCYKARKNTSRKETMVGSLLVVFPTPHEGGTIVLRDKGEEWPLNSTPKISGNGKPHICFVVFPSCVEHEITKVTSGHLVTLTYELYLDTKSTVPSLKLSRQLDPPDDSALSKVGQELKSMLVDFLGRPEFLPSGGFIGFGLRFMYGLDSNTSMTRLAGNLKGYDATIKQACDELNLGNKLFVHYAASAGTGHTKQRLFVTRRAFLEAQDDREYSKEGVDNYKFFAEKGSPILRHAGTKTIQDSNGDEVKTYEVHWLTPISTAFNIVRTTYKLTGKEARLGYTHGTPILLTYISSYDIRRKSAKKAGTKSGTQRAPVVEAHDPRKSSYPRDDAEGSEPETQQGKQQGRQRSPEASGRKASAPAPTQTTNQAPAEIVPSEAKVGDDIPQICTRSTREAPEDAPDATPHKPVAVADKAQASATDEVPQAPTSLTAAPVEAASDRRSKSSNPAKNDAVVSESRHTIASRSSTKPSLAVVPPSQSKGSGKRKAEAPAQTTRSSKRLKGKQQ</sequence>
<dbReference type="AlphaFoldDB" id="D8Q1C4"/>
<dbReference type="PANTHER" id="PTHR33099">
    <property type="entry name" value="FE2OG DIOXYGENASE DOMAIN-CONTAINING PROTEIN"/>
    <property type="match status" value="1"/>
</dbReference>
<dbReference type="KEGG" id="scm:SCHCO_02686761"/>
<evidence type="ECO:0000313" key="2">
    <source>
        <dbReference type="EMBL" id="EFI98480.1"/>
    </source>
</evidence>
<accession>D8Q1C4</accession>
<dbReference type="GeneID" id="9590857"/>
<feature type="compositionally biased region" description="Polar residues" evidence="1">
    <location>
        <begin position="609"/>
        <end position="618"/>
    </location>
</feature>
<feature type="compositionally biased region" description="Polar residues" evidence="1">
    <location>
        <begin position="485"/>
        <end position="496"/>
    </location>
</feature>
<evidence type="ECO:0000256" key="1">
    <source>
        <dbReference type="SAM" id="MobiDB-lite"/>
    </source>
</evidence>
<dbReference type="HOGENOM" id="CLU_019613_2_1_1"/>
<feature type="compositionally biased region" description="Basic residues" evidence="1">
    <location>
        <begin position="645"/>
        <end position="654"/>
    </location>
</feature>
<dbReference type="EMBL" id="GL377305">
    <property type="protein sequence ID" value="EFI98480.1"/>
    <property type="molecule type" value="Genomic_DNA"/>
</dbReference>
<dbReference type="RefSeq" id="XP_003033383.1">
    <property type="nucleotide sequence ID" value="XM_003033337.1"/>
</dbReference>
<feature type="region of interest" description="Disordered" evidence="1">
    <location>
        <begin position="451"/>
        <end position="654"/>
    </location>
</feature>
<dbReference type="InParanoid" id="D8Q1C4"/>
<dbReference type="Proteomes" id="UP000007431">
    <property type="component" value="Unassembled WGS sequence"/>
</dbReference>
<protein>
    <recommendedName>
        <fullName evidence="4">Prolyl 4-hydroxylase alpha subunit Fe(2+) 2OG dioxygenase domain-containing protein</fullName>
    </recommendedName>
</protein>
<dbReference type="OrthoDB" id="27483at2759"/>
<feature type="compositionally biased region" description="Basic and acidic residues" evidence="1">
    <location>
        <begin position="466"/>
        <end position="480"/>
    </location>
</feature>
<gene>
    <name evidence="2" type="ORF">SCHCODRAFT_234290</name>
</gene>
<proteinExistence type="predicted"/>
<dbReference type="Gene3D" id="2.60.120.620">
    <property type="entry name" value="q2cbj1_9rhob like domain"/>
    <property type="match status" value="1"/>
</dbReference>
<keyword evidence="3" id="KW-1185">Reference proteome</keyword>
<name>D8Q1C4_SCHCM</name>
<dbReference type="eggNOG" id="ENOG502S0B1">
    <property type="taxonomic scope" value="Eukaryota"/>
</dbReference>
<dbReference type="PANTHER" id="PTHR33099:SF13">
    <property type="entry name" value="F-BOX DOMAIN-CONTAINING PROTEIN-RELATED"/>
    <property type="match status" value="1"/>
</dbReference>